<feature type="domain" description="LamG-like jellyroll fold" evidence="3">
    <location>
        <begin position="70"/>
        <end position="214"/>
    </location>
</feature>
<gene>
    <name evidence="4" type="ORF">COU18_01480</name>
</gene>
<dbReference type="InterPro" id="IPR006558">
    <property type="entry name" value="LamG-like"/>
</dbReference>
<dbReference type="Pfam" id="PF13385">
    <property type="entry name" value="Laminin_G_3"/>
    <property type="match status" value="1"/>
</dbReference>
<dbReference type="InterPro" id="IPR013320">
    <property type="entry name" value="ConA-like_dom_sf"/>
</dbReference>
<dbReference type="SUPFAM" id="SSF49899">
    <property type="entry name" value="Concanavalin A-like lectins/glucanases"/>
    <property type="match status" value="1"/>
</dbReference>
<evidence type="ECO:0000259" key="3">
    <source>
        <dbReference type="SMART" id="SM00560"/>
    </source>
</evidence>
<dbReference type="EMBL" id="PFBK01000003">
    <property type="protein sequence ID" value="PIR84059.1"/>
    <property type="molecule type" value="Genomic_DNA"/>
</dbReference>
<protein>
    <recommendedName>
        <fullName evidence="3">LamG-like jellyroll fold domain-containing protein</fullName>
    </recommendedName>
</protein>
<evidence type="ECO:0000256" key="1">
    <source>
        <dbReference type="ARBA" id="ARBA00022729"/>
    </source>
</evidence>
<keyword evidence="1" id="KW-0732">Signal</keyword>
<proteinExistence type="predicted"/>
<sequence>MIPSSTRRLFASPVRMGVLIVVTTVFLFTVGGFLSPMSTVQAANSNSVDFERDSSHYMTASDSTSLSVTGDMTLEAWVKFESIPPYDSAEMVIASKFDSGSDKRSFIFSQRNNGGSQYLSFIASSAGTGGTVKDVAWTPSTGTWYHVAAVYTASSGSVSFYVNGVQQGSTQTGLPTSIHDNDAAFTVGGSGTDGGYFDGKIDDLRIWNIVRTAQEILDDKSRELYGNEVGLVGYWKLNADSGLDSTANGNTLSGVNSPVDSLDTAFPGVTETLKVRKSANESVSDATSGITLQNDDALKLSLLANKTYIIDGVLFASSTSATPDIKIAFFGPTDSIITIGYTNDVNEAVLFSGATSTRIQLPANTPTSIHIKGTITTGGYSGDLQLKWAQVSGDNDATTVMRGSYLRADGI</sequence>
<dbReference type="Proteomes" id="UP000231192">
    <property type="component" value="Unassembled WGS sequence"/>
</dbReference>
<comment type="caution">
    <text evidence="4">The sequence shown here is derived from an EMBL/GenBank/DDBJ whole genome shotgun (WGS) entry which is preliminary data.</text>
</comment>
<evidence type="ECO:0000256" key="2">
    <source>
        <dbReference type="ARBA" id="ARBA00023157"/>
    </source>
</evidence>
<evidence type="ECO:0000313" key="4">
    <source>
        <dbReference type="EMBL" id="PIR84059.1"/>
    </source>
</evidence>
<reference evidence="5" key="1">
    <citation type="submission" date="2017-09" db="EMBL/GenBank/DDBJ databases">
        <title>Depth-based differentiation of microbial function through sediment-hosted aquifers and enrichment of novel symbionts in the deep terrestrial subsurface.</title>
        <authorList>
            <person name="Probst A.J."/>
            <person name="Ladd B."/>
            <person name="Jarett J.K."/>
            <person name="Geller-Mcgrath D.E."/>
            <person name="Sieber C.M.K."/>
            <person name="Emerson J.B."/>
            <person name="Anantharaman K."/>
            <person name="Thomas B.C."/>
            <person name="Malmstrom R."/>
            <person name="Stieglmeier M."/>
            <person name="Klingl A."/>
            <person name="Woyke T."/>
            <person name="Ryan C.M."/>
            <person name="Banfield J.F."/>
        </authorList>
    </citation>
    <scope>NUCLEOTIDE SEQUENCE [LARGE SCALE GENOMIC DNA]</scope>
</reference>
<dbReference type="Gene3D" id="2.60.120.200">
    <property type="match status" value="1"/>
</dbReference>
<accession>A0A2H0UCB1</accession>
<dbReference type="AlphaFoldDB" id="A0A2H0UCB1"/>
<evidence type="ECO:0000313" key="5">
    <source>
        <dbReference type="Proteomes" id="UP000231192"/>
    </source>
</evidence>
<keyword evidence="2" id="KW-1015">Disulfide bond</keyword>
<organism evidence="4 5">
    <name type="scientific">Candidatus Kaiserbacteria bacterium CG10_big_fil_rev_8_21_14_0_10_51_14</name>
    <dbReference type="NCBI Taxonomy" id="1974610"/>
    <lineage>
        <taxon>Bacteria</taxon>
        <taxon>Candidatus Kaiseribacteriota</taxon>
    </lineage>
</organism>
<name>A0A2H0UCB1_9BACT</name>
<dbReference type="SMART" id="SM00560">
    <property type="entry name" value="LamGL"/>
    <property type="match status" value="1"/>
</dbReference>